<keyword evidence="4" id="KW-1185">Reference proteome</keyword>
<evidence type="ECO:0000259" key="2">
    <source>
        <dbReference type="Pfam" id="PF25072"/>
    </source>
</evidence>
<organism evidence="3 4">
    <name type="scientific">Phaeodactylum tricornutum (strain CCAP 1055/1)</name>
    <dbReference type="NCBI Taxonomy" id="556484"/>
    <lineage>
        <taxon>Eukaryota</taxon>
        <taxon>Sar</taxon>
        <taxon>Stramenopiles</taxon>
        <taxon>Ochrophyta</taxon>
        <taxon>Bacillariophyta</taxon>
        <taxon>Bacillariophyceae</taxon>
        <taxon>Bacillariophycidae</taxon>
        <taxon>Naviculales</taxon>
        <taxon>Phaeodactylaceae</taxon>
        <taxon>Phaeodactylum</taxon>
    </lineage>
</organism>
<dbReference type="AlphaFoldDB" id="B7G4Z4"/>
<dbReference type="HOGENOM" id="CLU_611745_0_0_1"/>
<feature type="compositionally biased region" description="Basic and acidic residues" evidence="1">
    <location>
        <begin position="19"/>
        <end position="29"/>
    </location>
</feature>
<proteinExistence type="predicted"/>
<reference evidence="3 4" key="1">
    <citation type="journal article" date="2008" name="Nature">
        <title>The Phaeodactylum genome reveals the evolutionary history of diatom genomes.</title>
        <authorList>
            <person name="Bowler C."/>
            <person name="Allen A.E."/>
            <person name="Badger J.H."/>
            <person name="Grimwood J."/>
            <person name="Jabbari K."/>
            <person name="Kuo A."/>
            <person name="Maheswari U."/>
            <person name="Martens C."/>
            <person name="Maumus F."/>
            <person name="Otillar R.P."/>
            <person name="Rayko E."/>
            <person name="Salamov A."/>
            <person name="Vandepoele K."/>
            <person name="Beszteri B."/>
            <person name="Gruber A."/>
            <person name="Heijde M."/>
            <person name="Katinka M."/>
            <person name="Mock T."/>
            <person name="Valentin K."/>
            <person name="Verret F."/>
            <person name="Berges J.A."/>
            <person name="Brownlee C."/>
            <person name="Cadoret J.P."/>
            <person name="Chiovitti A."/>
            <person name="Choi C.J."/>
            <person name="Coesel S."/>
            <person name="De Martino A."/>
            <person name="Detter J.C."/>
            <person name="Durkin C."/>
            <person name="Falciatore A."/>
            <person name="Fournet J."/>
            <person name="Haruta M."/>
            <person name="Huysman M.J."/>
            <person name="Jenkins B.D."/>
            <person name="Jiroutova K."/>
            <person name="Jorgensen R.E."/>
            <person name="Joubert Y."/>
            <person name="Kaplan A."/>
            <person name="Kroger N."/>
            <person name="Kroth P.G."/>
            <person name="La Roche J."/>
            <person name="Lindquist E."/>
            <person name="Lommer M."/>
            <person name="Martin-Jezequel V."/>
            <person name="Lopez P.J."/>
            <person name="Lucas S."/>
            <person name="Mangogna M."/>
            <person name="McGinnis K."/>
            <person name="Medlin L.K."/>
            <person name="Montsant A."/>
            <person name="Oudot-Le Secq M.P."/>
            <person name="Napoli C."/>
            <person name="Obornik M."/>
            <person name="Parker M.S."/>
            <person name="Petit J.L."/>
            <person name="Porcel B.M."/>
            <person name="Poulsen N."/>
            <person name="Robison M."/>
            <person name="Rychlewski L."/>
            <person name="Rynearson T.A."/>
            <person name="Schmutz J."/>
            <person name="Shapiro H."/>
            <person name="Siaut M."/>
            <person name="Stanley M."/>
            <person name="Sussman M.R."/>
            <person name="Taylor A.R."/>
            <person name="Vardi A."/>
            <person name="von Dassow P."/>
            <person name="Vyverman W."/>
            <person name="Willis A."/>
            <person name="Wyrwicz L.S."/>
            <person name="Rokhsar D.S."/>
            <person name="Weissenbach J."/>
            <person name="Armbrust E.V."/>
            <person name="Green B.R."/>
            <person name="Van de Peer Y."/>
            <person name="Grigoriev I.V."/>
        </authorList>
    </citation>
    <scope>NUCLEOTIDE SEQUENCE [LARGE SCALE GENOMIC DNA]</scope>
    <source>
        <strain evidence="3 4">CCAP 1055/1</strain>
    </source>
</reference>
<dbReference type="Proteomes" id="UP000000759">
    <property type="component" value="Chromosome 15"/>
</dbReference>
<dbReference type="InParanoid" id="B7G4Z4"/>
<dbReference type="InterPro" id="IPR056698">
    <property type="entry name" value="DUF7796"/>
</dbReference>
<accession>B7G4Z4</accession>
<name>B7G4Z4_PHATC</name>
<dbReference type="KEGG" id="pti:PHATRDRAFT_38113"/>
<dbReference type="EMBL" id="CM000617">
    <property type="protein sequence ID" value="EEC46059.1"/>
    <property type="molecule type" value="Genomic_DNA"/>
</dbReference>
<reference evidence="4" key="2">
    <citation type="submission" date="2008-08" db="EMBL/GenBank/DDBJ databases">
        <authorList>
            <consortium name="Diatom Consortium"/>
            <person name="Grigoriev I."/>
            <person name="Grimwood J."/>
            <person name="Kuo A."/>
            <person name="Otillar R.P."/>
            <person name="Salamov A."/>
            <person name="Detter J.C."/>
            <person name="Lindquist E."/>
            <person name="Shapiro H."/>
            <person name="Lucas S."/>
            <person name="Glavina del Rio T."/>
            <person name="Pitluck S."/>
            <person name="Rokhsar D."/>
            <person name="Bowler C."/>
        </authorList>
    </citation>
    <scope>GENOME REANNOTATION</scope>
    <source>
        <strain evidence="4">CCAP 1055/1</strain>
    </source>
</reference>
<dbReference type="GeneID" id="7202957"/>
<evidence type="ECO:0000313" key="4">
    <source>
        <dbReference type="Proteomes" id="UP000000759"/>
    </source>
</evidence>
<dbReference type="OrthoDB" id="44644at2759"/>
<gene>
    <name evidence="3" type="ORF">PHATRDRAFT_38113</name>
</gene>
<sequence length="448" mass="51801">MSQRGSPSPRVAEAIGRSPHHEERQEEKDRPRFRFGLAVHSRRKLTQLGSLAAYVVLVALGSLCLTSRLHLHTSMPVSRTSPTLDLTMDDTSATSTLPEESPVSLWRTLLRTNTKAVAAKEKASVSVQLAQMSSEPLPPGVVDLPQTIKSTEIPPTNKTLVVVLGDLRCGENAWQSLYRNVLDENMADLAVFSQVPVQETYRHANVSIWERARHVEIVPRYHDWADAIDHLAGEKLWRDEVLQRYTPHTHPLMLGGIRGFQSSAAIVFWFRWYLAQRIRTLQWATQYDRFIITRTDQYYSCPLRMNTLQPERIWVPTGQNYRGITDRFYIAPADVILETLEVFPLFLRQPDIFANFTSRLMNPETFLRTMWTKAGLLSRVYRFRRIMFTCMTPIDTTKWGVMREKVQEGVHLKYPGEYTDLADICERVNHPERYPFPYRKGLEREDLQ</sequence>
<dbReference type="PaxDb" id="2850-Phatr38113"/>
<evidence type="ECO:0000256" key="1">
    <source>
        <dbReference type="SAM" id="MobiDB-lite"/>
    </source>
</evidence>
<protein>
    <recommendedName>
        <fullName evidence="2">DUF7796 domain-containing protein</fullName>
    </recommendedName>
</protein>
<dbReference type="RefSeq" id="XP_002182158.1">
    <property type="nucleotide sequence ID" value="XM_002182122.1"/>
</dbReference>
<feature type="region of interest" description="Disordered" evidence="1">
    <location>
        <begin position="1"/>
        <end position="29"/>
    </location>
</feature>
<evidence type="ECO:0000313" key="3">
    <source>
        <dbReference type="EMBL" id="EEC46059.1"/>
    </source>
</evidence>
<dbReference type="Pfam" id="PF25072">
    <property type="entry name" value="DUF7796"/>
    <property type="match status" value="1"/>
</dbReference>
<feature type="domain" description="DUF7796" evidence="2">
    <location>
        <begin position="284"/>
        <end position="331"/>
    </location>
</feature>
<dbReference type="eggNOG" id="ENOG502QYH1">
    <property type="taxonomic scope" value="Eukaryota"/>
</dbReference>